<dbReference type="InterPro" id="IPR036869">
    <property type="entry name" value="J_dom_sf"/>
</dbReference>
<evidence type="ECO:0000313" key="4">
    <source>
        <dbReference type="Proteomes" id="UP000266723"/>
    </source>
</evidence>
<dbReference type="CDD" id="cd06257">
    <property type="entry name" value="DnaJ"/>
    <property type="match status" value="1"/>
</dbReference>
<reference evidence="3 4" key="1">
    <citation type="journal article" date="2020" name="BMC Genomics">
        <title>Intraspecific diversification of the crop wild relative Brassica cretica Lam. using demographic model selection.</title>
        <authorList>
            <person name="Kioukis A."/>
            <person name="Michalopoulou V.A."/>
            <person name="Briers L."/>
            <person name="Pirintsos S."/>
            <person name="Studholme D.J."/>
            <person name="Pavlidis P."/>
            <person name="Sarris P.F."/>
        </authorList>
    </citation>
    <scope>NUCLEOTIDE SEQUENCE [LARGE SCALE GENOMIC DNA]</scope>
    <source>
        <strain evidence="4">cv. PFS-1207/04</strain>
    </source>
</reference>
<dbReference type="Gene3D" id="1.10.287.110">
    <property type="entry name" value="DnaJ domain"/>
    <property type="match status" value="1"/>
</dbReference>
<evidence type="ECO:0000259" key="2">
    <source>
        <dbReference type="PROSITE" id="PS50076"/>
    </source>
</evidence>
<dbReference type="InterPro" id="IPR052812">
    <property type="entry name" value="Plant_DnaJ_domain"/>
</dbReference>
<comment type="caution">
    <text evidence="3">The sequence shown here is derived from an EMBL/GenBank/DDBJ whole genome shotgun (WGS) entry which is preliminary data.</text>
</comment>
<feature type="region of interest" description="Disordered" evidence="1">
    <location>
        <begin position="187"/>
        <end position="218"/>
    </location>
</feature>
<proteinExistence type="predicted"/>
<dbReference type="PRINTS" id="PR00625">
    <property type="entry name" value="JDOMAIN"/>
</dbReference>
<evidence type="ECO:0000256" key="1">
    <source>
        <dbReference type="SAM" id="MobiDB-lite"/>
    </source>
</evidence>
<organism evidence="3 4">
    <name type="scientific">Brassica cretica</name>
    <name type="common">Mustard</name>
    <dbReference type="NCBI Taxonomy" id="69181"/>
    <lineage>
        <taxon>Eukaryota</taxon>
        <taxon>Viridiplantae</taxon>
        <taxon>Streptophyta</taxon>
        <taxon>Embryophyta</taxon>
        <taxon>Tracheophyta</taxon>
        <taxon>Spermatophyta</taxon>
        <taxon>Magnoliopsida</taxon>
        <taxon>eudicotyledons</taxon>
        <taxon>Gunneridae</taxon>
        <taxon>Pentapetalae</taxon>
        <taxon>rosids</taxon>
        <taxon>malvids</taxon>
        <taxon>Brassicales</taxon>
        <taxon>Brassicaceae</taxon>
        <taxon>Brassiceae</taxon>
        <taxon>Brassica</taxon>
    </lineage>
</organism>
<feature type="domain" description="J" evidence="2">
    <location>
        <begin position="17"/>
        <end position="76"/>
    </location>
</feature>
<dbReference type="Pfam" id="PF00226">
    <property type="entry name" value="DnaJ"/>
    <property type="match status" value="1"/>
</dbReference>
<name>A0ABQ7E0Z4_BRACR</name>
<dbReference type="PANTHER" id="PTHR44272">
    <property type="entry name" value="DNAJ DOMAIN (PROKARYOTIC HEAT SHOCK PROTEIN)"/>
    <property type="match status" value="1"/>
</dbReference>
<dbReference type="EMBL" id="QGKV02000299">
    <property type="protein sequence ID" value="KAF3590757.1"/>
    <property type="molecule type" value="Genomic_DNA"/>
</dbReference>
<gene>
    <name evidence="3" type="ORF">DY000_02027167</name>
</gene>
<evidence type="ECO:0000313" key="3">
    <source>
        <dbReference type="EMBL" id="KAF3590757.1"/>
    </source>
</evidence>
<dbReference type="InterPro" id="IPR001623">
    <property type="entry name" value="DnaJ_domain"/>
</dbReference>
<accession>A0ABQ7E0Z4</accession>
<dbReference type="SUPFAM" id="SSF46565">
    <property type="entry name" value="Chaperone J-domain"/>
    <property type="match status" value="1"/>
</dbReference>
<sequence>MSSKKVEGSSAPANRRDPYEVLCVARDASDQEIKSAYRKLALKYHPDKNANNPEASDLFKETHFRADKDTTCIPQEKNTGKETTSCGEDLEEVTKIQRGTRLTEASGGSGGYAGLTGERVSAGKCLFGGGSRGDLGCDGGGRAVTIIFKEEEQCCIKPRKDNGGGSGGGWRHHGGVVTIMAMERNRAESGRGGKSGVVKSGKIHRNGFLGNMPERKVL</sequence>
<dbReference type="PANTHER" id="PTHR44272:SF3">
    <property type="entry name" value="J DOMAIN-CONTAINING PROTEIN"/>
    <property type="match status" value="1"/>
</dbReference>
<dbReference type="SMART" id="SM00271">
    <property type="entry name" value="DnaJ"/>
    <property type="match status" value="1"/>
</dbReference>
<protein>
    <recommendedName>
        <fullName evidence="2">J domain-containing protein</fullName>
    </recommendedName>
</protein>
<keyword evidence="4" id="KW-1185">Reference proteome</keyword>
<dbReference type="Proteomes" id="UP000266723">
    <property type="component" value="Unassembled WGS sequence"/>
</dbReference>
<dbReference type="PROSITE" id="PS50076">
    <property type="entry name" value="DNAJ_2"/>
    <property type="match status" value="1"/>
</dbReference>